<proteinExistence type="predicted"/>
<name>A0AA37LX75_9PEZI</name>
<protein>
    <submittedName>
        <fullName evidence="1">Uncharacterized protein</fullName>
    </submittedName>
</protein>
<comment type="caution">
    <text evidence="1">The sequence shown here is derived from an EMBL/GenBank/DDBJ whole genome shotgun (WGS) entry which is preliminary data.</text>
</comment>
<dbReference type="AlphaFoldDB" id="A0AA37LX75"/>
<evidence type="ECO:0000313" key="1">
    <source>
        <dbReference type="EMBL" id="GJC87268.1"/>
    </source>
</evidence>
<keyword evidence="2" id="KW-1185">Reference proteome</keyword>
<gene>
    <name evidence="1" type="ORF">ColLi_10106</name>
</gene>
<evidence type="ECO:0000313" key="2">
    <source>
        <dbReference type="Proteomes" id="UP001055172"/>
    </source>
</evidence>
<accession>A0AA37LX75</accession>
<sequence>MAKWRMGKVYNVSRVAAQSWSGPIWSGLDWFGLGLSLSLSLNLHRPSAALEGLRKRDPASLIRCASSRNGVGMDGIWIS</sequence>
<organism evidence="1 2">
    <name type="scientific">Colletotrichum liriopes</name>
    <dbReference type="NCBI Taxonomy" id="708192"/>
    <lineage>
        <taxon>Eukaryota</taxon>
        <taxon>Fungi</taxon>
        <taxon>Dikarya</taxon>
        <taxon>Ascomycota</taxon>
        <taxon>Pezizomycotina</taxon>
        <taxon>Sordariomycetes</taxon>
        <taxon>Hypocreomycetidae</taxon>
        <taxon>Glomerellales</taxon>
        <taxon>Glomerellaceae</taxon>
        <taxon>Colletotrichum</taxon>
        <taxon>Colletotrichum spaethianum species complex</taxon>
    </lineage>
</organism>
<reference evidence="1 2" key="1">
    <citation type="submission" date="2021-07" db="EMBL/GenBank/DDBJ databases">
        <title>Genome data of Colletotrichum spaethianum.</title>
        <authorList>
            <person name="Utami Y.D."/>
            <person name="Hiruma K."/>
        </authorList>
    </citation>
    <scope>NUCLEOTIDE SEQUENCE [LARGE SCALE GENOMIC DNA]</scope>
    <source>
        <strain evidence="1 2">MAFF 242679</strain>
    </source>
</reference>
<dbReference type="Proteomes" id="UP001055172">
    <property type="component" value="Unassembled WGS sequence"/>
</dbReference>
<dbReference type="EMBL" id="BPPX01000025">
    <property type="protein sequence ID" value="GJC87268.1"/>
    <property type="molecule type" value="Genomic_DNA"/>
</dbReference>